<feature type="domain" description="DUF2357" evidence="2">
    <location>
        <begin position="211"/>
        <end position="311"/>
    </location>
</feature>
<dbReference type="EMBL" id="JACHGW010000009">
    <property type="protein sequence ID" value="MBB6053887.1"/>
    <property type="molecule type" value="Genomic_DNA"/>
</dbReference>
<keyword evidence="4" id="KW-1185">Reference proteome</keyword>
<proteinExistence type="predicted"/>
<evidence type="ECO:0000259" key="2">
    <source>
        <dbReference type="Pfam" id="PF09823"/>
    </source>
</evidence>
<feature type="compositionally biased region" description="Basic and acidic residues" evidence="1">
    <location>
        <begin position="25"/>
        <end position="37"/>
    </location>
</feature>
<feature type="compositionally biased region" description="Basic and acidic residues" evidence="1">
    <location>
        <begin position="7"/>
        <end position="16"/>
    </location>
</feature>
<reference evidence="3 4" key="1">
    <citation type="submission" date="2020-08" db="EMBL/GenBank/DDBJ databases">
        <title>Genomic Encyclopedia of Type Strains, Phase IV (KMG-IV): sequencing the most valuable type-strain genomes for metagenomic binning, comparative biology and taxonomic classification.</title>
        <authorList>
            <person name="Goeker M."/>
        </authorList>
    </citation>
    <scope>NUCLEOTIDE SEQUENCE [LARGE SCALE GENOMIC DNA]</scope>
    <source>
        <strain evidence="3 4">DSM 23562</strain>
    </source>
</reference>
<evidence type="ECO:0000256" key="1">
    <source>
        <dbReference type="SAM" id="MobiDB-lite"/>
    </source>
</evidence>
<evidence type="ECO:0000313" key="3">
    <source>
        <dbReference type="EMBL" id="MBB6053887.1"/>
    </source>
</evidence>
<protein>
    <recommendedName>
        <fullName evidence="2">DUF2357 domain-containing protein</fullName>
    </recommendedName>
</protein>
<gene>
    <name evidence="3" type="ORF">HNQ39_005734</name>
</gene>
<dbReference type="Pfam" id="PF09823">
    <property type="entry name" value="DUF2357"/>
    <property type="match status" value="1"/>
</dbReference>
<name>A0A7W9SW05_ARMRO</name>
<feature type="region of interest" description="Disordered" evidence="1">
    <location>
        <begin position="1"/>
        <end position="37"/>
    </location>
</feature>
<dbReference type="Proteomes" id="UP000520814">
    <property type="component" value="Unassembled WGS sequence"/>
</dbReference>
<comment type="caution">
    <text evidence="3">The sequence shown here is derived from an EMBL/GenBank/DDBJ whole genome shotgun (WGS) entry which is preliminary data.</text>
</comment>
<organism evidence="3 4">
    <name type="scientific">Armatimonas rosea</name>
    <dbReference type="NCBI Taxonomy" id="685828"/>
    <lineage>
        <taxon>Bacteria</taxon>
        <taxon>Bacillati</taxon>
        <taxon>Armatimonadota</taxon>
        <taxon>Armatimonadia</taxon>
        <taxon>Armatimonadales</taxon>
        <taxon>Armatimonadaceae</taxon>
        <taxon>Armatimonas</taxon>
    </lineage>
</organism>
<dbReference type="InterPro" id="IPR018633">
    <property type="entry name" value="DUF2357"/>
</dbReference>
<evidence type="ECO:0000313" key="4">
    <source>
        <dbReference type="Proteomes" id="UP000520814"/>
    </source>
</evidence>
<accession>A0A7W9SW05</accession>
<sequence>MPDTTAAEERYSDDQPRLQYLPNFHQKESKDTGWEEASPHRVNVAGPLGGWARLVLPDTREVEGRAAPLNRRKGASAVSSAWRVRVNGTEHPVAVAPPRGVTESALFSEPFPVRIENPAAGETLVEIVATQDGFGKHAQSFRFGPHPTLALGWELRDTLSDFEKELHGVVSLEEGGDQGVVRWGTLRVAVECGELLLFRQPETVQKDPNRLRLLDALEKAMPHLLAICRQPRTRLLIEEQIRPVGLVRRTGPTALRHIASHSEHWESRTVTGLRPARLLAQVPEDDLALYENRFVIMFIDELREYLVGEANRLLEGMRSLADILQFDGFSSSDWQQNRLLQSLLPNLDHNSEVWERQYQALSEEVERVRRLRRALIPAENSTLYRRLHKLPSLAPPFHTTNILRMDPHYRRLFDVWRLLAELRRKAGDTGDSLPQTAANAQHQYRIYTGLVVLQALAALGYQPVKGEEQTACAAVDHSGWMAQGAYVNSDGHWRIEVGSSRADPGEWEVIDLTLTTRHRMVVKPPSGVSFTAPTSLPELPCEAVWEGSALAIYGQPTPEELDLLARAGKSESWRRFVLEKVRSEARPAVVRRIRLIPLAIALEESGESKGGRWQENVTTDLLDIAYAQAVGTKTDAILWVTPTEPANLPATCSPAVAHRLLSLGDGFIPRDAARWAGARTGFLCLSPWRLQSALRLIRLIRFHTIGVDITSMSAEESGPSSCPACKGAVHYQSATAALCRSCGAEWTVTRCPACQSSYPLLRPRRRLASVRRTVVALPEEDLTYARQLSDRERRRGSMAIPLFCECSADTQLPEGQMMGMVYPICPHCGHCSQSRSTNQQCLRCQDGQ</sequence>
<dbReference type="AlphaFoldDB" id="A0A7W9SW05"/>